<reference evidence="2" key="1">
    <citation type="submission" date="2022-11" db="UniProtKB">
        <authorList>
            <consortium name="WormBaseParasite"/>
        </authorList>
    </citation>
    <scope>IDENTIFICATION</scope>
</reference>
<organism evidence="1 2">
    <name type="scientific">Romanomermis culicivorax</name>
    <name type="common">Nematode worm</name>
    <dbReference type="NCBI Taxonomy" id="13658"/>
    <lineage>
        <taxon>Eukaryota</taxon>
        <taxon>Metazoa</taxon>
        <taxon>Ecdysozoa</taxon>
        <taxon>Nematoda</taxon>
        <taxon>Enoplea</taxon>
        <taxon>Dorylaimia</taxon>
        <taxon>Mermithida</taxon>
        <taxon>Mermithoidea</taxon>
        <taxon>Mermithidae</taxon>
        <taxon>Romanomermis</taxon>
    </lineage>
</organism>
<evidence type="ECO:0000313" key="1">
    <source>
        <dbReference type="Proteomes" id="UP000887565"/>
    </source>
</evidence>
<accession>A0A915INV0</accession>
<protein>
    <submittedName>
        <fullName evidence="2">Uncharacterized protein</fullName>
    </submittedName>
</protein>
<proteinExistence type="predicted"/>
<dbReference type="AlphaFoldDB" id="A0A915INV0"/>
<name>A0A915INV0_ROMCU</name>
<dbReference type="WBParaSite" id="nRc.2.0.1.t15550-RA">
    <property type="protein sequence ID" value="nRc.2.0.1.t15550-RA"/>
    <property type="gene ID" value="nRc.2.0.1.g15550"/>
</dbReference>
<dbReference type="Proteomes" id="UP000887565">
    <property type="component" value="Unplaced"/>
</dbReference>
<evidence type="ECO:0000313" key="2">
    <source>
        <dbReference type="WBParaSite" id="nRc.2.0.1.t15550-RA"/>
    </source>
</evidence>
<keyword evidence="1" id="KW-1185">Reference proteome</keyword>
<sequence length="165" mass="18794">MAEGKKRKARCMAKPFQRKKGEGIEFEKRFLKELVETMRLLKEECGVLLLDEYSRSKAAYDDGCDTGGASPTDKIQVSEATIQNACGVLAKRWKIRDEMSEMTFKGLLIILEHCLSFELTNNDNAFVHFIDALGYHTAQFCKKAVPLLYESDMQYGTAYRDALLF</sequence>